<evidence type="ECO:0000259" key="3">
    <source>
        <dbReference type="Pfam" id="PF00534"/>
    </source>
</evidence>
<feature type="domain" description="Glycosyltransferase subfamily 4-like N-terminal" evidence="4">
    <location>
        <begin position="17"/>
        <end position="168"/>
    </location>
</feature>
<dbReference type="PANTHER" id="PTHR12526">
    <property type="entry name" value="GLYCOSYLTRANSFERASE"/>
    <property type="match status" value="1"/>
</dbReference>
<dbReference type="Pfam" id="PF13439">
    <property type="entry name" value="Glyco_transf_4"/>
    <property type="match status" value="1"/>
</dbReference>
<dbReference type="PANTHER" id="PTHR12526:SF629">
    <property type="entry name" value="TEICHURONIC ACID BIOSYNTHESIS GLYCOSYLTRANSFERASE TUAH-RELATED"/>
    <property type="match status" value="1"/>
</dbReference>
<sequence>MKVAYFCDDRIISGTAAEEHIRAIAIAFHKHGHEVVLFTPQGGVSQIDGISKIIEFDGKNALMRAIKAMSSLKKNGPFDFIYLRYRGSQWMYLFSNTFRKYQKFVEINGIMEAEFNIPPIRRKLIQAIQKSLEKPFLEGSACIFVTEHMLEYYSKKYNIKHTRYIRNGTFADEFSRKDAWSKKVKYKGVFVGSIVWWQGLNELITASSNITNFELHVYGDGPDLESIKSLSEEINTKNIKFMGKVSPAHVRNILKEYDIGFATKSITNEELSPLKLYQYWAAGLPVIATNLSGMELVEKIQGGLLYQSGNTDDLRSKIISAFENIDSLEQMGQNGRKYVESEGSWVRAGKETVDFVNSIIP</sequence>
<evidence type="ECO:0000256" key="1">
    <source>
        <dbReference type="ARBA" id="ARBA00022676"/>
    </source>
</evidence>
<feature type="domain" description="Glycosyl transferase family 1" evidence="3">
    <location>
        <begin position="181"/>
        <end position="337"/>
    </location>
</feature>
<evidence type="ECO:0000313" key="5">
    <source>
        <dbReference type="EMBL" id="GGR58520.1"/>
    </source>
</evidence>
<reference evidence="6" key="1">
    <citation type="journal article" date="2019" name="Int. J. Syst. Evol. Microbiol.">
        <title>The Global Catalogue of Microorganisms (GCM) 10K type strain sequencing project: providing services to taxonomists for standard genome sequencing and annotation.</title>
        <authorList>
            <consortium name="The Broad Institute Genomics Platform"/>
            <consortium name="The Broad Institute Genome Sequencing Center for Infectious Disease"/>
            <person name="Wu L."/>
            <person name="Ma J."/>
        </authorList>
    </citation>
    <scope>NUCLEOTIDE SEQUENCE [LARGE SCALE GENOMIC DNA]</scope>
    <source>
        <strain evidence="6">JCM 31404</strain>
    </source>
</reference>
<protein>
    <recommendedName>
        <fullName evidence="7">Glycosyltransferase</fullName>
    </recommendedName>
</protein>
<dbReference type="CDD" id="cd03801">
    <property type="entry name" value="GT4_PimA-like"/>
    <property type="match status" value="1"/>
</dbReference>
<dbReference type="InterPro" id="IPR001296">
    <property type="entry name" value="Glyco_trans_1"/>
</dbReference>
<dbReference type="SUPFAM" id="SSF53756">
    <property type="entry name" value="UDP-Glycosyltransferase/glycogen phosphorylase"/>
    <property type="match status" value="1"/>
</dbReference>
<keyword evidence="6" id="KW-1185">Reference proteome</keyword>
<name>A0ABQ2RSX8_9DEIO</name>
<dbReference type="Gene3D" id="3.40.50.2000">
    <property type="entry name" value="Glycogen Phosphorylase B"/>
    <property type="match status" value="2"/>
</dbReference>
<accession>A0ABQ2RSX8</accession>
<proteinExistence type="predicted"/>
<evidence type="ECO:0000256" key="2">
    <source>
        <dbReference type="ARBA" id="ARBA00022679"/>
    </source>
</evidence>
<dbReference type="RefSeq" id="WP_189064871.1">
    <property type="nucleotide sequence ID" value="NZ_BMQM01000012.1"/>
</dbReference>
<evidence type="ECO:0008006" key="7">
    <source>
        <dbReference type="Google" id="ProtNLM"/>
    </source>
</evidence>
<organism evidence="5 6">
    <name type="scientific">Deinococcus seoulensis</name>
    <dbReference type="NCBI Taxonomy" id="1837379"/>
    <lineage>
        <taxon>Bacteria</taxon>
        <taxon>Thermotogati</taxon>
        <taxon>Deinococcota</taxon>
        <taxon>Deinococci</taxon>
        <taxon>Deinococcales</taxon>
        <taxon>Deinococcaceae</taxon>
        <taxon>Deinococcus</taxon>
    </lineage>
</organism>
<dbReference type="Pfam" id="PF00534">
    <property type="entry name" value="Glycos_transf_1"/>
    <property type="match status" value="1"/>
</dbReference>
<dbReference type="EMBL" id="BMQM01000012">
    <property type="protein sequence ID" value="GGR58520.1"/>
    <property type="molecule type" value="Genomic_DNA"/>
</dbReference>
<evidence type="ECO:0000259" key="4">
    <source>
        <dbReference type="Pfam" id="PF13439"/>
    </source>
</evidence>
<keyword evidence="1" id="KW-0328">Glycosyltransferase</keyword>
<comment type="caution">
    <text evidence="5">The sequence shown here is derived from an EMBL/GenBank/DDBJ whole genome shotgun (WGS) entry which is preliminary data.</text>
</comment>
<evidence type="ECO:0000313" key="6">
    <source>
        <dbReference type="Proteomes" id="UP000634308"/>
    </source>
</evidence>
<gene>
    <name evidence="5" type="ORF">GCM10008959_20250</name>
</gene>
<dbReference type="InterPro" id="IPR028098">
    <property type="entry name" value="Glyco_trans_4-like_N"/>
</dbReference>
<dbReference type="Proteomes" id="UP000634308">
    <property type="component" value="Unassembled WGS sequence"/>
</dbReference>
<keyword evidence="2" id="KW-0808">Transferase</keyword>